<keyword evidence="5" id="KW-0547">Nucleotide-binding</keyword>
<dbReference type="EMBL" id="KE126997">
    <property type="protein sequence ID" value="EPB65831.1"/>
    <property type="molecule type" value="Genomic_DNA"/>
</dbReference>
<evidence type="ECO:0000256" key="3">
    <source>
        <dbReference type="ARBA" id="ARBA00022598"/>
    </source>
</evidence>
<dbReference type="Proteomes" id="UP000054495">
    <property type="component" value="Unassembled WGS sequence"/>
</dbReference>
<dbReference type="InterPro" id="IPR001114">
    <property type="entry name" value="Adenylosuccinate_synthetase"/>
</dbReference>
<dbReference type="Gene3D" id="3.20.20.140">
    <property type="entry name" value="Metal-dependent hydrolases"/>
    <property type="match status" value="1"/>
</dbReference>
<comment type="cofactor">
    <cofactor evidence="1">
        <name>Mg(2+)</name>
        <dbReference type="ChEBI" id="CHEBI:18420"/>
    </cofactor>
</comment>
<dbReference type="AlphaFoldDB" id="A0A0D6L8A7"/>
<dbReference type="GO" id="GO:0046872">
    <property type="term" value="F:metal ion binding"/>
    <property type="evidence" value="ECO:0007669"/>
    <property type="project" value="UniProtKB-KW"/>
</dbReference>
<dbReference type="Pfam" id="PF00709">
    <property type="entry name" value="Adenylsucc_synt"/>
    <property type="match status" value="1"/>
</dbReference>
<feature type="domain" description="Dihydroorotase catalytic" evidence="10">
    <location>
        <begin position="377"/>
        <end position="566"/>
    </location>
</feature>
<dbReference type="InterPro" id="IPR027417">
    <property type="entry name" value="P-loop_NTPase"/>
</dbReference>
<dbReference type="Gene3D" id="3.90.170.10">
    <property type="entry name" value="Adenylosuccinate Synthetase, subunit A, domain 3"/>
    <property type="match status" value="1"/>
</dbReference>
<keyword evidence="6" id="KW-0658">Purine biosynthesis</keyword>
<accession>A0A0D6L8A7</accession>
<feature type="non-terminal residue" evidence="11">
    <location>
        <position position="587"/>
    </location>
</feature>
<evidence type="ECO:0000256" key="6">
    <source>
        <dbReference type="ARBA" id="ARBA00022755"/>
    </source>
</evidence>
<dbReference type="InterPro" id="IPR042111">
    <property type="entry name" value="Adenylosuccinate_synth_dom3"/>
</dbReference>
<dbReference type="GO" id="GO:0005737">
    <property type="term" value="C:cytoplasm"/>
    <property type="evidence" value="ECO:0007669"/>
    <property type="project" value="TreeGrafter"/>
</dbReference>
<keyword evidence="4" id="KW-0479">Metal-binding</keyword>
<dbReference type="FunFam" id="3.90.170.10:FF:000001">
    <property type="entry name" value="Adenylosuccinate synthetase"/>
    <property type="match status" value="1"/>
</dbReference>
<evidence type="ECO:0000256" key="4">
    <source>
        <dbReference type="ARBA" id="ARBA00022723"/>
    </source>
</evidence>
<name>A0A0D6L8A7_9BILA</name>
<proteinExistence type="inferred from homology"/>
<dbReference type="InterPro" id="IPR032466">
    <property type="entry name" value="Metal_Hydrolase"/>
</dbReference>
<evidence type="ECO:0000313" key="11">
    <source>
        <dbReference type="EMBL" id="EPB65831.1"/>
    </source>
</evidence>
<organism evidence="11 12">
    <name type="scientific">Ancylostoma ceylanicum</name>
    <dbReference type="NCBI Taxonomy" id="53326"/>
    <lineage>
        <taxon>Eukaryota</taxon>
        <taxon>Metazoa</taxon>
        <taxon>Ecdysozoa</taxon>
        <taxon>Nematoda</taxon>
        <taxon>Chromadorea</taxon>
        <taxon>Rhabditida</taxon>
        <taxon>Rhabditina</taxon>
        <taxon>Rhabditomorpha</taxon>
        <taxon>Strongyloidea</taxon>
        <taxon>Ancylostomatidae</taxon>
        <taxon>Ancylostomatinae</taxon>
        <taxon>Ancylostoma</taxon>
    </lineage>
</organism>
<keyword evidence="3" id="KW-0436">Ligase</keyword>
<evidence type="ECO:0000256" key="7">
    <source>
        <dbReference type="ARBA" id="ARBA00022842"/>
    </source>
</evidence>
<protein>
    <submittedName>
        <fullName evidence="11">Adenylosuccinate synthase</fullName>
    </submittedName>
</protein>
<dbReference type="GO" id="GO:0016810">
    <property type="term" value="F:hydrolase activity, acting on carbon-nitrogen (but not peptide) bonds"/>
    <property type="evidence" value="ECO:0007669"/>
    <property type="project" value="InterPro"/>
</dbReference>
<keyword evidence="7" id="KW-0460">Magnesium</keyword>
<dbReference type="SUPFAM" id="SSF51556">
    <property type="entry name" value="Metallo-dependent hydrolases"/>
    <property type="match status" value="1"/>
</dbReference>
<evidence type="ECO:0000256" key="5">
    <source>
        <dbReference type="ARBA" id="ARBA00022741"/>
    </source>
</evidence>
<dbReference type="GO" id="GO:0044208">
    <property type="term" value="P:'de novo' AMP biosynthetic process"/>
    <property type="evidence" value="ECO:0007669"/>
    <property type="project" value="TreeGrafter"/>
</dbReference>
<gene>
    <name evidence="11" type="ORF">ANCCEY_15097</name>
</gene>
<reference evidence="11 12" key="1">
    <citation type="submission" date="2013-05" db="EMBL/GenBank/DDBJ databases">
        <title>Draft genome of the parasitic nematode Anyclostoma ceylanicum.</title>
        <authorList>
            <person name="Mitreva M."/>
        </authorList>
    </citation>
    <scope>NUCLEOTIDE SEQUENCE [LARGE SCALE GENOMIC DNA]</scope>
</reference>
<dbReference type="PANTHER" id="PTHR11846">
    <property type="entry name" value="ADENYLOSUCCINATE SYNTHETASE"/>
    <property type="match status" value="1"/>
</dbReference>
<dbReference type="Pfam" id="PF12890">
    <property type="entry name" value="DHOase"/>
    <property type="match status" value="1"/>
</dbReference>
<dbReference type="SMART" id="SM00788">
    <property type="entry name" value="Adenylsucc_synt"/>
    <property type="match status" value="1"/>
</dbReference>
<dbReference type="InterPro" id="IPR042109">
    <property type="entry name" value="Adenylosuccinate_synth_dom1"/>
</dbReference>
<evidence type="ECO:0000256" key="9">
    <source>
        <dbReference type="ARBA" id="ARBA00023134"/>
    </source>
</evidence>
<dbReference type="GO" id="GO:0004019">
    <property type="term" value="F:adenylosuccinate synthase activity"/>
    <property type="evidence" value="ECO:0007669"/>
    <property type="project" value="InterPro"/>
</dbReference>
<dbReference type="SUPFAM" id="SSF52540">
    <property type="entry name" value="P-loop containing nucleoside triphosphate hydrolases"/>
    <property type="match status" value="1"/>
</dbReference>
<dbReference type="GO" id="GO:0005525">
    <property type="term" value="F:GTP binding"/>
    <property type="evidence" value="ECO:0007669"/>
    <property type="project" value="UniProtKB-KW"/>
</dbReference>
<dbReference type="Gene3D" id="3.40.190.10">
    <property type="entry name" value="Periplasmic binding protein-like II"/>
    <property type="match status" value="1"/>
</dbReference>
<keyword evidence="9" id="KW-0342">GTP-binding</keyword>
<comment type="subunit">
    <text evidence="2">Homodimer.</text>
</comment>
<evidence type="ECO:0000256" key="8">
    <source>
        <dbReference type="ARBA" id="ARBA00022975"/>
    </source>
</evidence>
<keyword evidence="12" id="KW-1185">Reference proteome</keyword>
<keyword evidence="8" id="KW-0665">Pyrimidine biosynthesis</keyword>
<evidence type="ECO:0000259" key="10">
    <source>
        <dbReference type="Pfam" id="PF12890"/>
    </source>
</evidence>
<dbReference type="SUPFAM" id="SSF51338">
    <property type="entry name" value="Composite domain of metallo-dependent hydrolases"/>
    <property type="match status" value="1"/>
</dbReference>
<evidence type="ECO:0000256" key="2">
    <source>
        <dbReference type="ARBA" id="ARBA00011738"/>
    </source>
</evidence>
<sequence>MLDVDFGTYPFVTSSNTVTAGTCTGLGIAPTRIGNVIGIFKAYCTRVGSGPFPTELNDEVGEFIRQEGHEFGATTGRPRRTGWIDLPALKYAIMVNGVTELAMMKADVLDKFETIRACTHYIINGEKIDYLPFDINDVEVTPVYEDVNGWNADLTKLTDFSDAPQELKDYGGGSGTGLQALIENQVDVANSSRIISDEEYERAKNNGVTPVPVIVAMDAIAMITNSRLGIDSLSVFEVRDILSGKITNWKEVGGIDTAIVVYGRDQSSGTRDYIRKNLLKSDFASGSKALTTSTEIIRQSVRRIENEYQYFQRGIHRCVENENNEVMSSYLLKNAVIVNEGTRQEGDVYIKNGIIERIGTTVSVEENHEVIDLNGAYLLPGCIDDQVHFREPGLTHKATIASESRAAVAGGITSFMEMPNTVPNALTQELLEEKYLRASQTSIANYSFFMGASNDNIDEVLKTNPENVCGVKVFMGSSTGNMLVDSEETLTNLFSSVPMLIATHCEDEVTIRANAAHYRSIYGEEVPVEMHPLIRSAEACYKSSSLAVELAKKHGARLHILHISTEKELSLFENTLPLEQKKITAEA</sequence>
<dbReference type="InterPro" id="IPR011059">
    <property type="entry name" value="Metal-dep_hydrolase_composite"/>
</dbReference>
<dbReference type="GO" id="GO:0046040">
    <property type="term" value="P:IMP metabolic process"/>
    <property type="evidence" value="ECO:0007669"/>
    <property type="project" value="TreeGrafter"/>
</dbReference>
<dbReference type="Gene3D" id="3.40.440.10">
    <property type="entry name" value="Adenylosuccinate Synthetase, subunit A, domain 1"/>
    <property type="match status" value="1"/>
</dbReference>
<dbReference type="Gene3D" id="2.30.40.10">
    <property type="entry name" value="Urease, subunit C, domain 1"/>
    <property type="match status" value="1"/>
</dbReference>
<evidence type="ECO:0000313" key="12">
    <source>
        <dbReference type="Proteomes" id="UP000054495"/>
    </source>
</evidence>
<dbReference type="HAMAP" id="MF_00011">
    <property type="entry name" value="Adenylosucc_synth"/>
    <property type="match status" value="1"/>
</dbReference>
<dbReference type="InterPro" id="IPR024403">
    <property type="entry name" value="DHOase_cat"/>
</dbReference>
<dbReference type="PANTHER" id="PTHR11846:SF0">
    <property type="entry name" value="ADENYLOSUCCINATE SYNTHETASE"/>
    <property type="match status" value="1"/>
</dbReference>
<dbReference type="SUPFAM" id="SSF53850">
    <property type="entry name" value="Periplasmic binding protein-like II"/>
    <property type="match status" value="1"/>
</dbReference>
<evidence type="ECO:0000256" key="1">
    <source>
        <dbReference type="ARBA" id="ARBA00001946"/>
    </source>
</evidence>